<feature type="non-terminal residue" evidence="2">
    <location>
        <position position="1"/>
    </location>
</feature>
<feature type="non-terminal residue" evidence="2">
    <location>
        <position position="57"/>
    </location>
</feature>
<organism evidence="2 3">
    <name type="scientific">Clarias magur</name>
    <name type="common">Asian catfish</name>
    <name type="synonym">Macropteronotus magur</name>
    <dbReference type="NCBI Taxonomy" id="1594786"/>
    <lineage>
        <taxon>Eukaryota</taxon>
        <taxon>Metazoa</taxon>
        <taxon>Chordata</taxon>
        <taxon>Craniata</taxon>
        <taxon>Vertebrata</taxon>
        <taxon>Euteleostomi</taxon>
        <taxon>Actinopterygii</taxon>
        <taxon>Neopterygii</taxon>
        <taxon>Teleostei</taxon>
        <taxon>Ostariophysi</taxon>
        <taxon>Siluriformes</taxon>
        <taxon>Clariidae</taxon>
        <taxon>Clarias</taxon>
    </lineage>
</organism>
<dbReference type="EMBL" id="QNUK01001366">
    <property type="protein sequence ID" value="KAF5883109.1"/>
    <property type="molecule type" value="Genomic_DNA"/>
</dbReference>
<keyword evidence="1" id="KW-1133">Transmembrane helix</keyword>
<comment type="caution">
    <text evidence="2">The sequence shown here is derived from an EMBL/GenBank/DDBJ whole genome shotgun (WGS) entry which is preliminary data.</text>
</comment>
<evidence type="ECO:0000313" key="3">
    <source>
        <dbReference type="Proteomes" id="UP000727407"/>
    </source>
</evidence>
<proteinExistence type="predicted"/>
<sequence length="57" mass="6137">VVFVDSGVVVVFEVLLNDDCVMFEGYGVVVMFVVIGCVVMNGPDVIEALRVVFADVL</sequence>
<dbReference type="Proteomes" id="UP000727407">
    <property type="component" value="Unassembled WGS sequence"/>
</dbReference>
<keyword evidence="3" id="KW-1185">Reference proteome</keyword>
<evidence type="ECO:0000256" key="1">
    <source>
        <dbReference type="SAM" id="Phobius"/>
    </source>
</evidence>
<keyword evidence="1" id="KW-0472">Membrane</keyword>
<name>A0A8J4T229_CLAMG</name>
<keyword evidence="1" id="KW-0812">Transmembrane</keyword>
<reference evidence="2" key="1">
    <citation type="submission" date="2020-07" db="EMBL/GenBank/DDBJ databases">
        <title>Clarias magur genome sequencing, assembly and annotation.</title>
        <authorList>
            <person name="Kushwaha B."/>
            <person name="Kumar R."/>
            <person name="Das P."/>
            <person name="Joshi C.G."/>
            <person name="Kumar D."/>
            <person name="Nagpure N.S."/>
            <person name="Pandey M."/>
            <person name="Agarwal S."/>
            <person name="Srivastava S."/>
            <person name="Singh M."/>
            <person name="Sahoo L."/>
            <person name="Jayasankar P."/>
            <person name="Meher P.K."/>
            <person name="Koringa P.G."/>
            <person name="Iquebal M.A."/>
            <person name="Das S.P."/>
            <person name="Bit A."/>
            <person name="Patnaik S."/>
            <person name="Patel N."/>
            <person name="Shah T.M."/>
            <person name="Hinsu A."/>
            <person name="Jena J.K."/>
        </authorList>
    </citation>
    <scope>NUCLEOTIDE SEQUENCE</scope>
    <source>
        <strain evidence="2">CIFAMagur01</strain>
        <tissue evidence="2">Testis</tissue>
    </source>
</reference>
<feature type="transmembrane region" description="Helical" evidence="1">
    <location>
        <begin position="21"/>
        <end position="40"/>
    </location>
</feature>
<evidence type="ECO:0000313" key="2">
    <source>
        <dbReference type="EMBL" id="KAF5883109.1"/>
    </source>
</evidence>
<accession>A0A8J4T229</accession>
<gene>
    <name evidence="2" type="ORF">DAT39_022982</name>
</gene>
<protein>
    <submittedName>
        <fullName evidence="2">Uncharacterized protein</fullName>
    </submittedName>
</protein>
<dbReference type="AlphaFoldDB" id="A0A8J4T229"/>